<evidence type="ECO:0000256" key="11">
    <source>
        <dbReference type="ARBA" id="ARBA00023136"/>
    </source>
</evidence>
<keyword evidence="7" id="KW-0276">Fatty acid metabolism</keyword>
<comment type="similarity">
    <text evidence="4">Belongs to the ATP-dependent AMP-binding enzyme family.</text>
</comment>
<keyword evidence="5" id="KW-0436">Ligase</keyword>
<keyword evidence="9" id="KW-0460">Magnesium</keyword>
<comment type="subcellular location">
    <subcellularLocation>
        <location evidence="2">Membrane</location>
        <topology evidence="2">Peripheral membrane protein</topology>
    </subcellularLocation>
</comment>
<dbReference type="Pfam" id="PF13193">
    <property type="entry name" value="AMP-binding_C"/>
    <property type="match status" value="1"/>
</dbReference>
<keyword evidence="18" id="KW-1185">Reference proteome</keyword>
<evidence type="ECO:0000256" key="6">
    <source>
        <dbReference type="ARBA" id="ARBA00022741"/>
    </source>
</evidence>
<name>A0A1I0DGT6_THASX</name>
<reference evidence="17 18" key="1">
    <citation type="submission" date="2016-10" db="EMBL/GenBank/DDBJ databases">
        <authorList>
            <person name="de Groot N.N."/>
        </authorList>
    </citation>
    <scope>NUCLEOTIDE SEQUENCE [LARGE SCALE GENOMIC DNA]</scope>
    <source>
        <strain evidence="17 18">DSM 19706</strain>
    </source>
</reference>
<dbReference type="CDD" id="cd05936">
    <property type="entry name" value="FC-FACS_FadD_like"/>
    <property type="match status" value="1"/>
</dbReference>
<dbReference type="GO" id="GO:0016020">
    <property type="term" value="C:membrane"/>
    <property type="evidence" value="ECO:0007669"/>
    <property type="project" value="UniProtKB-SubCell"/>
</dbReference>
<evidence type="ECO:0000256" key="14">
    <source>
        <dbReference type="ARBA" id="ARBA00042773"/>
    </source>
</evidence>
<dbReference type="EC" id="6.2.1.3" evidence="12"/>
<dbReference type="FunFam" id="3.40.50.12780:FF:000003">
    <property type="entry name" value="Long-chain-fatty-acid--CoA ligase FadD"/>
    <property type="match status" value="1"/>
</dbReference>
<dbReference type="Pfam" id="PF00501">
    <property type="entry name" value="AMP-binding"/>
    <property type="match status" value="1"/>
</dbReference>
<dbReference type="Gene3D" id="3.40.50.980">
    <property type="match status" value="2"/>
</dbReference>
<dbReference type="GO" id="GO:0005524">
    <property type="term" value="F:ATP binding"/>
    <property type="evidence" value="ECO:0007669"/>
    <property type="project" value="UniProtKB-KW"/>
</dbReference>
<dbReference type="RefSeq" id="WP_093328940.1">
    <property type="nucleotide sequence ID" value="NZ_AP027363.1"/>
</dbReference>
<sequence>MEKIWLEKSYPPGVPFEIDPDKYQSLAALFDKYVEQYADKTAFINMGVEISYQELAEQARGFAAYLQNDLGLKKGDRFAIMVPNTLQYPIALFGALIAGLTVVNVNPLYTARELEHQLNDAGVKAMLIIENFAHTLEQVIDKTPVEHVILTSLGDRLGTAKGAIVNFVVKYIKKMVPKFSLKGTTRFNKALAKGLTQQYTPVDISGEDYAFLQYTGGTTGLSKGAILTHRNLVANLEQAKAAILPLLNEGEELVVTALPLYHIFALTANCLTFITLGGTNLLITNPRDMPNFVKELSKYKFTAITGVNTLFNGLLNTPGFKDLDFSALKMSLGGGMAVQRPVAERWQQVTGTRLLEGYGLTECSPMVSLSPYNLAGYDGTIGIPASSTDVKIMREDGTEADIGESGEMWVYGPQVMKGYYNRPDATAEVIKDGWLATGDVACMDDRGYFKIVDRKKDMIIVSGFNVFPNEIEEVIMMHEGVLEAAAIGVPHEVSGEIVKVFIVVKEDHEVTEKALIEHCRENLTNYKVPKLVEFKDELPKTNVGKILRRELR</sequence>
<comment type="pathway">
    <text evidence="3">Lipid metabolism; fatty acid beta-oxidation.</text>
</comment>
<dbReference type="InterPro" id="IPR025110">
    <property type="entry name" value="AMP-bd_C"/>
</dbReference>
<evidence type="ECO:0000259" key="15">
    <source>
        <dbReference type="Pfam" id="PF00501"/>
    </source>
</evidence>
<keyword evidence="11" id="KW-0472">Membrane</keyword>
<dbReference type="SUPFAM" id="SSF56801">
    <property type="entry name" value="Acetyl-CoA synthetase-like"/>
    <property type="match status" value="1"/>
</dbReference>
<gene>
    <name evidence="17" type="ORF">SAMN05660429_01511</name>
</gene>
<dbReference type="NCBIfam" id="NF006523">
    <property type="entry name" value="PRK08974.1"/>
    <property type="match status" value="1"/>
</dbReference>
<organism evidence="17 18">
    <name type="scientific">Thalassotalea agarivorans</name>
    <name type="common">Thalassomonas agarivorans</name>
    <dbReference type="NCBI Taxonomy" id="349064"/>
    <lineage>
        <taxon>Bacteria</taxon>
        <taxon>Pseudomonadati</taxon>
        <taxon>Pseudomonadota</taxon>
        <taxon>Gammaproteobacteria</taxon>
        <taxon>Alteromonadales</taxon>
        <taxon>Colwelliaceae</taxon>
        <taxon>Thalassotalea</taxon>
    </lineage>
</organism>
<evidence type="ECO:0000259" key="16">
    <source>
        <dbReference type="Pfam" id="PF13193"/>
    </source>
</evidence>
<evidence type="ECO:0000256" key="7">
    <source>
        <dbReference type="ARBA" id="ARBA00022832"/>
    </source>
</evidence>
<dbReference type="PANTHER" id="PTHR43767">
    <property type="entry name" value="LONG-CHAIN-FATTY-ACID--COA LIGASE"/>
    <property type="match status" value="1"/>
</dbReference>
<dbReference type="EMBL" id="FOHK01000006">
    <property type="protein sequence ID" value="SET31599.1"/>
    <property type="molecule type" value="Genomic_DNA"/>
</dbReference>
<evidence type="ECO:0000256" key="4">
    <source>
        <dbReference type="ARBA" id="ARBA00006432"/>
    </source>
</evidence>
<evidence type="ECO:0000256" key="10">
    <source>
        <dbReference type="ARBA" id="ARBA00023098"/>
    </source>
</evidence>
<proteinExistence type="inferred from homology"/>
<dbReference type="PROSITE" id="PS00455">
    <property type="entry name" value="AMP_BINDING"/>
    <property type="match status" value="1"/>
</dbReference>
<evidence type="ECO:0000256" key="2">
    <source>
        <dbReference type="ARBA" id="ARBA00004170"/>
    </source>
</evidence>
<dbReference type="FunFam" id="3.30.300.30:FF:000006">
    <property type="entry name" value="Long-chain-fatty-acid--CoA ligase FadD"/>
    <property type="match status" value="1"/>
</dbReference>
<evidence type="ECO:0000256" key="5">
    <source>
        <dbReference type="ARBA" id="ARBA00022598"/>
    </source>
</evidence>
<dbReference type="Gene3D" id="2.30.38.10">
    <property type="entry name" value="Luciferase, Domain 3"/>
    <property type="match status" value="1"/>
</dbReference>
<keyword evidence="8" id="KW-0067">ATP-binding</keyword>
<feature type="domain" description="AMP-dependent synthetase/ligase" evidence="15">
    <location>
        <begin position="30"/>
        <end position="420"/>
    </location>
</feature>
<keyword evidence="6" id="KW-0547">Nucleotide-binding</keyword>
<evidence type="ECO:0000256" key="1">
    <source>
        <dbReference type="ARBA" id="ARBA00001946"/>
    </source>
</evidence>
<dbReference type="AlphaFoldDB" id="A0A1I0DGT6"/>
<evidence type="ECO:0000256" key="13">
    <source>
        <dbReference type="ARBA" id="ARBA00039545"/>
    </source>
</evidence>
<dbReference type="InterPro" id="IPR045851">
    <property type="entry name" value="AMP-bd_C_sf"/>
</dbReference>
<evidence type="ECO:0000256" key="8">
    <source>
        <dbReference type="ARBA" id="ARBA00022840"/>
    </source>
</evidence>
<feature type="domain" description="AMP-binding enzyme C-terminal" evidence="16">
    <location>
        <begin position="470"/>
        <end position="545"/>
    </location>
</feature>
<evidence type="ECO:0000313" key="17">
    <source>
        <dbReference type="EMBL" id="SET31599.1"/>
    </source>
</evidence>
<dbReference type="Gene3D" id="3.30.300.30">
    <property type="match status" value="1"/>
</dbReference>
<evidence type="ECO:0000256" key="9">
    <source>
        <dbReference type="ARBA" id="ARBA00022842"/>
    </source>
</evidence>
<dbReference type="PANTHER" id="PTHR43767:SF8">
    <property type="entry name" value="LONG-CHAIN-FATTY-ACID--COA LIGASE"/>
    <property type="match status" value="1"/>
</dbReference>
<accession>A0A1I0DGT6</accession>
<evidence type="ECO:0000256" key="12">
    <source>
        <dbReference type="ARBA" id="ARBA00026121"/>
    </source>
</evidence>
<evidence type="ECO:0000256" key="3">
    <source>
        <dbReference type="ARBA" id="ARBA00005005"/>
    </source>
</evidence>
<dbReference type="GO" id="GO:0004467">
    <property type="term" value="F:long-chain fatty acid-CoA ligase activity"/>
    <property type="evidence" value="ECO:0007669"/>
    <property type="project" value="UniProtKB-EC"/>
</dbReference>
<protein>
    <recommendedName>
        <fullName evidence="13">Long-chain-fatty-acid--CoA ligase</fullName>
        <ecNumber evidence="12">6.2.1.3</ecNumber>
    </recommendedName>
    <alternativeName>
        <fullName evidence="14">Long-chain acyl-CoA synthetase</fullName>
    </alternativeName>
</protein>
<comment type="cofactor">
    <cofactor evidence="1">
        <name>Mg(2+)</name>
        <dbReference type="ChEBI" id="CHEBI:18420"/>
    </cofactor>
</comment>
<dbReference type="STRING" id="349064.SAMN05660429_01511"/>
<dbReference type="OrthoDB" id="9803968at2"/>
<dbReference type="InterPro" id="IPR050237">
    <property type="entry name" value="ATP-dep_AMP-bd_enzyme"/>
</dbReference>
<keyword evidence="10" id="KW-0443">Lipid metabolism</keyword>
<dbReference type="Proteomes" id="UP000199308">
    <property type="component" value="Unassembled WGS sequence"/>
</dbReference>
<dbReference type="InterPro" id="IPR000873">
    <property type="entry name" value="AMP-dep_synth/lig_dom"/>
</dbReference>
<dbReference type="InterPro" id="IPR020845">
    <property type="entry name" value="AMP-binding_CS"/>
</dbReference>
<evidence type="ECO:0000313" key="18">
    <source>
        <dbReference type="Proteomes" id="UP000199308"/>
    </source>
</evidence>